<dbReference type="AlphaFoldDB" id="X1H5C0"/>
<evidence type="ECO:0000259" key="2">
    <source>
        <dbReference type="Pfam" id="PF14338"/>
    </source>
</evidence>
<proteinExistence type="predicted"/>
<reference evidence="3" key="1">
    <citation type="journal article" date="2014" name="Front. Microbiol.">
        <title>High frequency of phylogenetically diverse reductive dehalogenase-homologous genes in deep subseafloor sedimentary metagenomes.</title>
        <authorList>
            <person name="Kawai M."/>
            <person name="Futagami T."/>
            <person name="Toyoda A."/>
            <person name="Takaki Y."/>
            <person name="Nishi S."/>
            <person name="Hori S."/>
            <person name="Arai W."/>
            <person name="Tsubouchi T."/>
            <person name="Morono Y."/>
            <person name="Uchiyama I."/>
            <person name="Ito T."/>
            <person name="Fujiyama A."/>
            <person name="Inagaki F."/>
            <person name="Takami H."/>
        </authorList>
    </citation>
    <scope>NUCLEOTIDE SEQUENCE</scope>
    <source>
        <strain evidence="3">Expedition CK06-06</strain>
    </source>
</reference>
<dbReference type="Pfam" id="PF14338">
    <property type="entry name" value="Mrr_N"/>
    <property type="match status" value="1"/>
</dbReference>
<evidence type="ECO:0000256" key="1">
    <source>
        <dbReference type="SAM" id="MobiDB-lite"/>
    </source>
</evidence>
<gene>
    <name evidence="3" type="ORF">S03H2_50355</name>
</gene>
<dbReference type="EMBL" id="BARU01031874">
    <property type="protein sequence ID" value="GAH64592.1"/>
    <property type="molecule type" value="Genomic_DNA"/>
</dbReference>
<accession>X1H5C0</accession>
<sequence length="145" mass="16334">EDIWQALQEKAIPLVDTVNSVLRRMLGLPGGGERGSHAPLRRNSAGRAHGRTPQQEYRLPILCSLYRAGGSSPASKVLDEVEAEMGDRLNEVDRQKLNSGRDIRWRNAAMWERAVMVKEGLLKDYSPRGIWELTEEGERAAQQTR</sequence>
<feature type="non-terminal residue" evidence="3">
    <location>
        <position position="1"/>
    </location>
</feature>
<protein>
    <recommendedName>
        <fullName evidence="2">Restriction system protein Mrr-like N-terminal domain-containing protein</fullName>
    </recommendedName>
</protein>
<feature type="region of interest" description="Disordered" evidence="1">
    <location>
        <begin position="28"/>
        <end position="53"/>
    </location>
</feature>
<dbReference type="InterPro" id="IPR025745">
    <property type="entry name" value="Mrr-like_N_dom"/>
</dbReference>
<comment type="caution">
    <text evidence="3">The sequence shown here is derived from an EMBL/GenBank/DDBJ whole genome shotgun (WGS) entry which is preliminary data.</text>
</comment>
<name>X1H5C0_9ZZZZ</name>
<evidence type="ECO:0000313" key="3">
    <source>
        <dbReference type="EMBL" id="GAH64592.1"/>
    </source>
</evidence>
<feature type="domain" description="Restriction system protein Mrr-like N-terminal" evidence="2">
    <location>
        <begin position="55"/>
        <end position="142"/>
    </location>
</feature>
<organism evidence="3">
    <name type="scientific">marine sediment metagenome</name>
    <dbReference type="NCBI Taxonomy" id="412755"/>
    <lineage>
        <taxon>unclassified sequences</taxon>
        <taxon>metagenomes</taxon>
        <taxon>ecological metagenomes</taxon>
    </lineage>
</organism>